<dbReference type="Proteomes" id="UP000677305">
    <property type="component" value="Chromosome"/>
</dbReference>
<keyword evidence="3" id="KW-1185">Reference proteome</keyword>
<evidence type="ECO:0000259" key="1">
    <source>
        <dbReference type="SMART" id="SM00849"/>
    </source>
</evidence>
<reference evidence="2 3" key="1">
    <citation type="submission" date="2020-07" db="EMBL/GenBank/DDBJ databases">
        <title>Vallitalea guaymasensis genome.</title>
        <authorList>
            <person name="Postec A."/>
        </authorList>
    </citation>
    <scope>NUCLEOTIDE SEQUENCE [LARGE SCALE GENOMIC DNA]</scope>
    <source>
        <strain evidence="2 3">Ra1766G1</strain>
    </source>
</reference>
<dbReference type="Pfam" id="PF00753">
    <property type="entry name" value="Lactamase_B"/>
    <property type="match status" value="1"/>
</dbReference>
<feature type="domain" description="Metallo-beta-lactamase" evidence="1">
    <location>
        <begin position="10"/>
        <end position="220"/>
    </location>
</feature>
<dbReference type="InterPro" id="IPR001279">
    <property type="entry name" value="Metallo-B-lactamas"/>
</dbReference>
<accession>A0A8J8MFE4</accession>
<dbReference type="SMART" id="SM00849">
    <property type="entry name" value="Lactamase_B"/>
    <property type="match status" value="1"/>
</dbReference>
<evidence type="ECO:0000313" key="2">
    <source>
        <dbReference type="EMBL" id="QUH31921.1"/>
    </source>
</evidence>
<proteinExistence type="predicted"/>
<dbReference type="SUPFAM" id="SSF56281">
    <property type="entry name" value="Metallo-hydrolase/oxidoreductase"/>
    <property type="match status" value="1"/>
</dbReference>
<gene>
    <name evidence="2" type="ORF">HYG85_04045</name>
</gene>
<organism evidence="2 3">
    <name type="scientific">Vallitalea guaymasensis</name>
    <dbReference type="NCBI Taxonomy" id="1185412"/>
    <lineage>
        <taxon>Bacteria</taxon>
        <taxon>Bacillati</taxon>
        <taxon>Bacillota</taxon>
        <taxon>Clostridia</taxon>
        <taxon>Lachnospirales</taxon>
        <taxon>Vallitaleaceae</taxon>
        <taxon>Vallitalea</taxon>
    </lineage>
</organism>
<protein>
    <submittedName>
        <fullName evidence="2">MBL fold metallo-hydrolase</fullName>
    </submittedName>
</protein>
<dbReference type="EMBL" id="CP058561">
    <property type="protein sequence ID" value="QUH31921.1"/>
    <property type="molecule type" value="Genomic_DNA"/>
</dbReference>
<dbReference type="InterPro" id="IPR050662">
    <property type="entry name" value="Sec-metab_biosynth-thioest"/>
</dbReference>
<dbReference type="AlphaFoldDB" id="A0A8J8MFE4"/>
<sequence>MEIIKLKLSATMCYLIPVKNKYLLIDTGYQKDKALFYRNLSNLNISIKDIDYILLTHHHDDHAGLINEIKTCNKSCKIIMHEKCVTLVAKGKNDMPSGCGYINRRVNMMIKIFKKLNKEWDFAFPAYRVDNNDIIINEDTTLREIGIDIPGKIIYTPGHTVDSISLLLDDGICIVGDAAANMMNFMGTRYCVIFITDLKQYYQSWEKLIKENVKNIYPAHGEIFGIEKLKKNIYKNKKDNMVEV</sequence>
<dbReference type="PANTHER" id="PTHR23131">
    <property type="entry name" value="ENDORIBONUCLEASE LACTB2"/>
    <property type="match status" value="1"/>
</dbReference>
<evidence type="ECO:0000313" key="3">
    <source>
        <dbReference type="Proteomes" id="UP000677305"/>
    </source>
</evidence>
<dbReference type="PANTHER" id="PTHR23131:SF0">
    <property type="entry name" value="ENDORIBONUCLEASE LACTB2"/>
    <property type="match status" value="1"/>
</dbReference>
<dbReference type="Gene3D" id="3.60.15.10">
    <property type="entry name" value="Ribonuclease Z/Hydroxyacylglutathione hydrolase-like"/>
    <property type="match status" value="1"/>
</dbReference>
<dbReference type="KEGG" id="vgu:HYG85_04045"/>
<dbReference type="InterPro" id="IPR036866">
    <property type="entry name" value="RibonucZ/Hydroxyglut_hydro"/>
</dbReference>
<name>A0A8J8MFE4_9FIRM</name>